<feature type="domain" description="Peptidase S74" evidence="3">
    <location>
        <begin position="356"/>
        <end position="452"/>
    </location>
</feature>
<evidence type="ECO:0000256" key="1">
    <source>
        <dbReference type="SAM" id="Coils"/>
    </source>
</evidence>
<feature type="chain" id="PRO_5045881019" evidence="2">
    <location>
        <begin position="22"/>
        <end position="473"/>
    </location>
</feature>
<dbReference type="InterPro" id="IPR030392">
    <property type="entry name" value="S74_ICA"/>
</dbReference>
<evidence type="ECO:0000259" key="3">
    <source>
        <dbReference type="PROSITE" id="PS51688"/>
    </source>
</evidence>
<keyword evidence="2" id="KW-0732">Signal</keyword>
<dbReference type="Gene3D" id="2.150.10.10">
    <property type="entry name" value="Serralysin-like metalloprotease, C-terminal"/>
    <property type="match status" value="2"/>
</dbReference>
<feature type="signal peptide" evidence="2">
    <location>
        <begin position="1"/>
        <end position="21"/>
    </location>
</feature>
<dbReference type="Pfam" id="PF13884">
    <property type="entry name" value="Peptidase_S74"/>
    <property type="match status" value="1"/>
</dbReference>
<gene>
    <name evidence="4" type="ORF">LQ567_25525</name>
</gene>
<dbReference type="RefSeq" id="WP_231008759.1">
    <property type="nucleotide sequence ID" value="NZ_JAJNEC010000008.1"/>
</dbReference>
<dbReference type="EMBL" id="JAJNEC010000008">
    <property type="protein sequence ID" value="MCD2426171.1"/>
    <property type="molecule type" value="Genomic_DNA"/>
</dbReference>
<dbReference type="InterPro" id="IPR008640">
    <property type="entry name" value="Adhesin_Head_dom"/>
</dbReference>
<evidence type="ECO:0000313" key="5">
    <source>
        <dbReference type="Proteomes" id="UP001199816"/>
    </source>
</evidence>
<proteinExistence type="predicted"/>
<keyword evidence="1" id="KW-0175">Coiled coil</keyword>
<accession>A0ABS8Q1S9</accession>
<dbReference type="PROSITE" id="PS51688">
    <property type="entry name" value="ICA"/>
    <property type="match status" value="1"/>
</dbReference>
<keyword evidence="5" id="KW-1185">Reference proteome</keyword>
<comment type="caution">
    <text evidence="4">The sequence shown here is derived from an EMBL/GenBank/DDBJ whole genome shotgun (WGS) entry which is preliminary data.</text>
</comment>
<sequence length="473" mass="49078">MKLKLLLLILSATGLFLTAHTQVPLKFAFQGVARNNSGQAVANQSVSVRFTIHEGSANGNAVYQEMHTTTTGANGVFNVAVGGGTVILGTMYLKWTDAIHYLQVELDAAGGGAYSTFSTTQLLSVPYALATRNISGNGSVNSGVRANSMGNDTRATGQDALAIGMTTTASGISSFAVGNGSTASGTDAVSIGFNGKASGNQSLALGSYTEATGENSIAAIQNSKATANNAVAIGYEALASASEATAIGWRTTASGSGALAMGTTATASMQNTTAIGTRVTASGSYSTAMGTYTSTNNFAGSFIIGDYNTIMLNSSDANQMTMRFRGGYRLFTGTTGAGTGAGVTLAAGGNSWASISDSTKKENYKAADGMRFLSKIKNMKLGSWNYKGQDKKQYRHYGPMAQEFYSLFGNDGTGTIGNDTTIASADIDGVMMIALQALIKQSEEMKNQVKLLSDANKILRKQVQQLEAARKEN</sequence>
<dbReference type="Pfam" id="PF05658">
    <property type="entry name" value="YadA_head"/>
    <property type="match status" value="4"/>
</dbReference>
<feature type="coiled-coil region" evidence="1">
    <location>
        <begin position="435"/>
        <end position="472"/>
    </location>
</feature>
<evidence type="ECO:0000313" key="4">
    <source>
        <dbReference type="EMBL" id="MCD2426171.1"/>
    </source>
</evidence>
<dbReference type="Proteomes" id="UP001199816">
    <property type="component" value="Unassembled WGS sequence"/>
</dbReference>
<reference evidence="4 5" key="1">
    <citation type="submission" date="2021-11" db="EMBL/GenBank/DDBJ databases">
        <title>Genomic of Niabella pedocola.</title>
        <authorList>
            <person name="Wu T."/>
        </authorList>
    </citation>
    <scope>NUCLEOTIDE SEQUENCE [LARGE SCALE GENOMIC DNA]</scope>
    <source>
        <strain evidence="4 5">JCM 31011</strain>
    </source>
</reference>
<dbReference type="SUPFAM" id="SSF101967">
    <property type="entry name" value="Adhesin YadA, collagen-binding domain"/>
    <property type="match status" value="2"/>
</dbReference>
<dbReference type="InterPro" id="IPR011049">
    <property type="entry name" value="Serralysin-like_metalloprot_C"/>
</dbReference>
<protein>
    <submittedName>
        <fullName evidence="4">Tail fiber domain-containing protein</fullName>
    </submittedName>
</protein>
<organism evidence="4 5">
    <name type="scientific">Niabella pedocola</name>
    <dbReference type="NCBI Taxonomy" id="1752077"/>
    <lineage>
        <taxon>Bacteria</taxon>
        <taxon>Pseudomonadati</taxon>
        <taxon>Bacteroidota</taxon>
        <taxon>Chitinophagia</taxon>
        <taxon>Chitinophagales</taxon>
        <taxon>Chitinophagaceae</taxon>
        <taxon>Niabella</taxon>
    </lineage>
</organism>
<dbReference type="CDD" id="cd12820">
    <property type="entry name" value="LbR_YadA-like"/>
    <property type="match status" value="1"/>
</dbReference>
<name>A0ABS8Q1S9_9BACT</name>
<evidence type="ECO:0000256" key="2">
    <source>
        <dbReference type="SAM" id="SignalP"/>
    </source>
</evidence>